<evidence type="ECO:0000256" key="1">
    <source>
        <dbReference type="ARBA" id="ARBA00022450"/>
    </source>
</evidence>
<sequence>MKEKKKIESILILIINELKDYKNLDVDTDIVDDLNFDSLEIINLLVIVEDKFDMEFDGDDMVLENVRTIGLLSGLVIKQLDKR</sequence>
<dbReference type="EMBL" id="MIJZ01000015">
    <property type="protein sequence ID" value="OEG10338.1"/>
    <property type="molecule type" value="Genomic_DNA"/>
</dbReference>
<keyword evidence="2" id="KW-0597">Phosphoprotein</keyword>
<name>A0A1E5GCB1_9ENTE</name>
<dbReference type="Proteomes" id="UP000094068">
    <property type="component" value="Unassembled WGS sequence"/>
</dbReference>
<evidence type="ECO:0000256" key="2">
    <source>
        <dbReference type="ARBA" id="ARBA00022553"/>
    </source>
</evidence>
<comment type="caution">
    <text evidence="4">The sequence shown here is derived from an EMBL/GenBank/DDBJ whole genome shotgun (WGS) entry which is preliminary data.</text>
</comment>
<dbReference type="InterPro" id="IPR009081">
    <property type="entry name" value="PP-bd_ACP"/>
</dbReference>
<dbReference type="OrthoDB" id="2626117at2"/>
<evidence type="ECO:0000259" key="3">
    <source>
        <dbReference type="PROSITE" id="PS50075"/>
    </source>
</evidence>
<organism evidence="4 5">
    <name type="scientific">Enterococcus ureasiticus</name>
    <dbReference type="NCBI Taxonomy" id="903984"/>
    <lineage>
        <taxon>Bacteria</taxon>
        <taxon>Bacillati</taxon>
        <taxon>Bacillota</taxon>
        <taxon>Bacilli</taxon>
        <taxon>Lactobacillales</taxon>
        <taxon>Enterococcaceae</taxon>
        <taxon>Enterococcus</taxon>
    </lineage>
</organism>
<protein>
    <recommendedName>
        <fullName evidence="3">Carrier domain-containing protein</fullName>
    </recommendedName>
</protein>
<reference evidence="5" key="1">
    <citation type="submission" date="2016-09" db="EMBL/GenBank/DDBJ databases">
        <authorList>
            <person name="Gulvik C.A."/>
        </authorList>
    </citation>
    <scope>NUCLEOTIDE SEQUENCE [LARGE SCALE GENOMIC DNA]</scope>
    <source>
        <strain evidence="5">DSM 23328</strain>
    </source>
</reference>
<feature type="domain" description="Carrier" evidence="3">
    <location>
        <begin position="2"/>
        <end position="80"/>
    </location>
</feature>
<dbReference type="Pfam" id="PF00550">
    <property type="entry name" value="PP-binding"/>
    <property type="match status" value="1"/>
</dbReference>
<dbReference type="InterPro" id="IPR006162">
    <property type="entry name" value="Ppantetheine_attach_site"/>
</dbReference>
<dbReference type="Gene3D" id="1.10.1200.10">
    <property type="entry name" value="ACP-like"/>
    <property type="match status" value="1"/>
</dbReference>
<evidence type="ECO:0000313" key="4">
    <source>
        <dbReference type="EMBL" id="OEG10338.1"/>
    </source>
</evidence>
<dbReference type="PROSITE" id="PS00012">
    <property type="entry name" value="PHOSPHOPANTETHEINE"/>
    <property type="match status" value="1"/>
</dbReference>
<gene>
    <name evidence="4" type="ORF">BCR21_13395</name>
</gene>
<keyword evidence="5" id="KW-1185">Reference proteome</keyword>
<keyword evidence="1" id="KW-0596">Phosphopantetheine</keyword>
<accession>A0A1E5GCB1</accession>
<dbReference type="RefSeq" id="WP_069647028.1">
    <property type="nucleotide sequence ID" value="NZ_MIJZ01000015.1"/>
</dbReference>
<dbReference type="SUPFAM" id="SSF47336">
    <property type="entry name" value="ACP-like"/>
    <property type="match status" value="1"/>
</dbReference>
<evidence type="ECO:0000313" key="5">
    <source>
        <dbReference type="Proteomes" id="UP000094068"/>
    </source>
</evidence>
<dbReference type="AlphaFoldDB" id="A0A1E5GCB1"/>
<dbReference type="PROSITE" id="PS50075">
    <property type="entry name" value="CARRIER"/>
    <property type="match status" value="1"/>
</dbReference>
<proteinExistence type="predicted"/>
<dbReference type="InterPro" id="IPR036736">
    <property type="entry name" value="ACP-like_sf"/>
</dbReference>